<dbReference type="Proteomes" id="UP000268623">
    <property type="component" value="Unassembled WGS sequence"/>
</dbReference>
<evidence type="ECO:0000313" key="3">
    <source>
        <dbReference type="Proteomes" id="UP000268623"/>
    </source>
</evidence>
<protein>
    <submittedName>
        <fullName evidence="2">Uncharacterized protein</fullName>
    </submittedName>
</protein>
<evidence type="ECO:0000256" key="1">
    <source>
        <dbReference type="SAM" id="Coils"/>
    </source>
</evidence>
<dbReference type="AlphaFoldDB" id="A0A3M9XNM3"/>
<dbReference type="EMBL" id="QWDD01000001">
    <property type="protein sequence ID" value="RNJ48480.1"/>
    <property type="molecule type" value="Genomic_DNA"/>
</dbReference>
<sequence>MARRMTRHVAHSLCGCKPDQSDEDCYRTLVAKGRLNPPSEEAGTPLPTNQEIDWYHVYDQMFQRHYASRDATRELFSTLIDETGGAINWAHLCLGELVAKNLVSTVITTNFDQLALAGMVQAGVIPVVCDGVESLNRIDSSPRHPQLIELHGSRHSYVLRNRREDVEDVRTRSIAVGAIQSLMRDAKAFIVIGYEGREPGVMNLLIDAAKNFDDKKLYWVLYSNNPAHLSDNAAQFLATTRNGGLLVGQDADAFFLELCRELQLGAPTAISDPLKASQRAMEKISRSKIALDDIRREIDKANQRLAAAQAALNSNEAEDDLPSKIRELRLQGKYEEAYLLAEKALVL</sequence>
<comment type="caution">
    <text evidence="2">The sequence shown here is derived from an EMBL/GenBank/DDBJ whole genome shotgun (WGS) entry which is preliminary data.</text>
</comment>
<name>A0A3M9XNM3_9HYPH</name>
<proteinExistence type="predicted"/>
<reference evidence="2 3" key="1">
    <citation type="submission" date="2018-08" db="EMBL/GenBank/DDBJ databases">
        <title>Genome sequence of Methylocystis hirsuta CSC1, a methanotroph able to accumulate PHAs.</title>
        <authorList>
            <person name="Bordel S."/>
            <person name="Rodriguez E."/>
            <person name="Gancedo J."/>
            <person name="Munoz R."/>
        </authorList>
    </citation>
    <scope>NUCLEOTIDE SEQUENCE [LARGE SCALE GENOMIC DNA]</scope>
    <source>
        <strain evidence="2 3">CSC1</strain>
    </source>
</reference>
<gene>
    <name evidence="2" type="ORF">D1O30_01390</name>
</gene>
<dbReference type="OrthoDB" id="288285at2"/>
<dbReference type="InterPro" id="IPR029035">
    <property type="entry name" value="DHS-like_NAD/FAD-binding_dom"/>
</dbReference>
<dbReference type="Gene3D" id="3.40.50.1220">
    <property type="entry name" value="TPP-binding domain"/>
    <property type="match status" value="1"/>
</dbReference>
<feature type="coiled-coil region" evidence="1">
    <location>
        <begin position="284"/>
        <end position="318"/>
    </location>
</feature>
<evidence type="ECO:0000313" key="2">
    <source>
        <dbReference type="EMBL" id="RNJ48480.1"/>
    </source>
</evidence>
<dbReference type="SUPFAM" id="SSF52467">
    <property type="entry name" value="DHS-like NAD/FAD-binding domain"/>
    <property type="match status" value="1"/>
</dbReference>
<keyword evidence="1" id="KW-0175">Coiled coil</keyword>
<organism evidence="2 3">
    <name type="scientific">Methylocystis hirsuta</name>
    <dbReference type="NCBI Taxonomy" id="369798"/>
    <lineage>
        <taxon>Bacteria</taxon>
        <taxon>Pseudomonadati</taxon>
        <taxon>Pseudomonadota</taxon>
        <taxon>Alphaproteobacteria</taxon>
        <taxon>Hyphomicrobiales</taxon>
        <taxon>Methylocystaceae</taxon>
        <taxon>Methylocystis</taxon>
    </lineage>
</organism>
<accession>A0A3M9XNM3</accession>
<keyword evidence="3" id="KW-1185">Reference proteome</keyword>
<dbReference type="Pfam" id="PF13289">
    <property type="entry name" value="SIR2_2"/>
    <property type="match status" value="1"/>
</dbReference>